<dbReference type="Proteomes" id="UP000198506">
    <property type="component" value="Unassembled WGS sequence"/>
</dbReference>
<name>A0AA94HLY9_9MICO</name>
<keyword evidence="1" id="KW-0472">Membrane</keyword>
<feature type="transmembrane region" description="Helical" evidence="1">
    <location>
        <begin position="105"/>
        <end position="121"/>
    </location>
</feature>
<reference evidence="2 3" key="1">
    <citation type="submission" date="2016-10" db="EMBL/GenBank/DDBJ databases">
        <authorList>
            <person name="Varghese N."/>
            <person name="Submissions S."/>
        </authorList>
    </citation>
    <scope>NUCLEOTIDE SEQUENCE [LARGE SCALE GENOMIC DNA]</scope>
    <source>
        <strain evidence="2 3">IAM 15147</strain>
    </source>
</reference>
<accession>A0AA94HLY9</accession>
<dbReference type="RefSeq" id="WP_092916868.1">
    <property type="nucleotide sequence ID" value="NZ_FOZN01000002.1"/>
</dbReference>
<protein>
    <submittedName>
        <fullName evidence="2">Uncharacterized protein</fullName>
    </submittedName>
</protein>
<evidence type="ECO:0000313" key="2">
    <source>
        <dbReference type="EMBL" id="SFS08982.1"/>
    </source>
</evidence>
<comment type="caution">
    <text evidence="2">The sequence shown here is derived from an EMBL/GenBank/DDBJ whole genome shotgun (WGS) entry which is preliminary data.</text>
</comment>
<evidence type="ECO:0000256" key="1">
    <source>
        <dbReference type="SAM" id="Phobius"/>
    </source>
</evidence>
<gene>
    <name evidence="2" type="ORF">SAMN04487783_1191</name>
</gene>
<evidence type="ECO:0000313" key="3">
    <source>
        <dbReference type="Proteomes" id="UP000198506"/>
    </source>
</evidence>
<dbReference type="AlphaFoldDB" id="A0AA94HLY9"/>
<keyword evidence="1" id="KW-1133">Transmembrane helix</keyword>
<keyword evidence="1" id="KW-0812">Transmembrane</keyword>
<proteinExistence type="predicted"/>
<sequence>MENNFGSGERDDSGARLTADDARAALEGLDGDGAALAERIVTPAWYHPILGGLVAAIVVATALPGAASPILLALGLIGMVLLALAYRRRYGVLTTQPAGPRSRRLLAAAVAVLMAGMAGSWS</sequence>
<feature type="transmembrane region" description="Helical" evidence="1">
    <location>
        <begin position="53"/>
        <end position="84"/>
    </location>
</feature>
<keyword evidence="3" id="KW-1185">Reference proteome</keyword>
<dbReference type="EMBL" id="FOZN01000002">
    <property type="protein sequence ID" value="SFS08982.1"/>
    <property type="molecule type" value="Genomic_DNA"/>
</dbReference>
<organism evidence="2 3">
    <name type="scientific">Agrococcus baldri</name>
    <dbReference type="NCBI Taxonomy" id="153730"/>
    <lineage>
        <taxon>Bacteria</taxon>
        <taxon>Bacillati</taxon>
        <taxon>Actinomycetota</taxon>
        <taxon>Actinomycetes</taxon>
        <taxon>Micrococcales</taxon>
        <taxon>Microbacteriaceae</taxon>
        <taxon>Agrococcus</taxon>
    </lineage>
</organism>